<feature type="domain" description="Transglutaminase-like" evidence="2">
    <location>
        <begin position="402"/>
        <end position="472"/>
    </location>
</feature>
<feature type="transmembrane region" description="Helical" evidence="1">
    <location>
        <begin position="68"/>
        <end position="95"/>
    </location>
</feature>
<dbReference type="STRING" id="1129374.AJE_00979"/>
<dbReference type="SUPFAM" id="SSF54001">
    <property type="entry name" value="Cysteine proteinases"/>
    <property type="match status" value="1"/>
</dbReference>
<evidence type="ECO:0000313" key="3">
    <source>
        <dbReference type="EMBL" id="EHR42546.1"/>
    </source>
</evidence>
<dbReference type="InterPro" id="IPR021878">
    <property type="entry name" value="TgpA_N"/>
</dbReference>
<feature type="transmembrane region" description="Helical" evidence="1">
    <location>
        <begin position="107"/>
        <end position="125"/>
    </location>
</feature>
<keyword evidence="4" id="KW-1185">Reference proteome</keyword>
<dbReference type="Gene3D" id="3.10.620.30">
    <property type="match status" value="1"/>
</dbReference>
<protein>
    <submittedName>
        <fullName evidence="3">Transglutaminase domain-containing protein</fullName>
    </submittedName>
</protein>
<evidence type="ECO:0000256" key="1">
    <source>
        <dbReference type="SAM" id="Phobius"/>
    </source>
</evidence>
<dbReference type="InterPro" id="IPR052901">
    <property type="entry name" value="Bact_TGase-like"/>
</dbReference>
<dbReference type="SMART" id="SM00460">
    <property type="entry name" value="TGc"/>
    <property type="match status" value="1"/>
</dbReference>
<reference evidence="3 4" key="1">
    <citation type="journal article" date="2012" name="J. Bacteriol.">
        <title>Genome Sequence of Extracellular-Protease-Producing Alishewanella jeotgali Isolated from Traditional Korean Fermented Seafood.</title>
        <authorList>
            <person name="Jung J."/>
            <person name="Chun J."/>
            <person name="Park W."/>
        </authorList>
    </citation>
    <scope>NUCLEOTIDE SEQUENCE [LARGE SCALE GENOMIC DNA]</scope>
    <source>
        <strain evidence="3 4">KCTC 22429</strain>
    </source>
</reference>
<gene>
    <name evidence="3" type="ORF">AJE_00979</name>
</gene>
<keyword evidence="1" id="KW-0812">Transmembrane</keyword>
<name>H3ZA44_9ALTE</name>
<dbReference type="PATRIC" id="fig|1129374.4.peg.198"/>
<dbReference type="AlphaFoldDB" id="H3ZA44"/>
<feature type="transmembrane region" description="Helical" evidence="1">
    <location>
        <begin position="161"/>
        <end position="179"/>
    </location>
</feature>
<keyword evidence="1" id="KW-1133">Transmembrane helix</keyword>
<dbReference type="PANTHER" id="PTHR42736">
    <property type="entry name" value="PROTEIN-GLUTAMINE GAMMA-GLUTAMYLTRANSFERASE"/>
    <property type="match status" value="1"/>
</dbReference>
<evidence type="ECO:0000313" key="4">
    <source>
        <dbReference type="Proteomes" id="UP000012046"/>
    </source>
</evidence>
<accession>H3ZA44</accession>
<comment type="caution">
    <text evidence="3">The sequence shown here is derived from an EMBL/GenBank/DDBJ whole genome shotgun (WGS) entry which is preliminary data.</text>
</comment>
<dbReference type="Pfam" id="PF11992">
    <property type="entry name" value="TgpA_N"/>
    <property type="match status" value="1"/>
</dbReference>
<dbReference type="InterPro" id="IPR038765">
    <property type="entry name" value="Papain-like_cys_pep_sf"/>
</dbReference>
<feature type="transmembrane region" description="Helical" evidence="1">
    <location>
        <begin position="21"/>
        <end position="48"/>
    </location>
</feature>
<dbReference type="InterPro" id="IPR002931">
    <property type="entry name" value="Transglutaminase-like"/>
</dbReference>
<keyword evidence="1" id="KW-0472">Membrane</keyword>
<feature type="transmembrane region" description="Helical" evidence="1">
    <location>
        <begin position="542"/>
        <end position="563"/>
    </location>
</feature>
<dbReference type="RefSeq" id="WP_008949264.1">
    <property type="nucleotide sequence ID" value="NZ_AHTH01000003.1"/>
</dbReference>
<proteinExistence type="predicted"/>
<evidence type="ECO:0000259" key="2">
    <source>
        <dbReference type="SMART" id="SM00460"/>
    </source>
</evidence>
<dbReference type="EMBL" id="AHTH01000003">
    <property type="protein sequence ID" value="EHR42546.1"/>
    <property type="molecule type" value="Genomic_DNA"/>
</dbReference>
<sequence>MLAQELQLSRRWQQLAVALQFSILLLFQNAFTLWSSALFLLLFGWLLLRLYQQAEPLSPRQINWLLAPLLLLLFWQARSIGAMNLMFHILLLSAVGRSFSLKLRRDAIQLLWVQYFALSCGFIFYQQMLMALLIFGLLALNLMLHFQLFAPNSSQLKLKPLLKTVALALPIWLGLFLLFPRLPPLWQMPNQQQASTGLGSELDPGSIERLVQNDALAFRVSFNGPPPARELWYWRAKVYEHFDGRRWQEHSRFDRRQQQLTALATPASSNSQNRLDYQVLAESSFQRDVFSLGLPLSWSENLQPRPAALLQSTQLISQRLSYQVSSLLSPLPLVANAERQLNLQQAGNSNPRSQQLAMQQQQQYGSDGHQLSAALATLFREQAFYYTLEPPRLGADAIDQFLFQTRSGFCSHYASASAMLLRAAGVPARVVGGYQGGDWQASQQYLIVRQRDAHAWVEYLQDGYWHLFDPTAAIAPERILQGLAQALSEPERALLSGWQPGWLQQLALQWSHLDYLWSVWVLGFDQNQQSVLWQQLAALLHYWPLLVAISLGVLSLLMAYTLLRYRQQRLRQQQAPDHWRRQVLSVLPPPGQSAEPLSHWLNRLATANPGQAELLQQLRQHYEQLIFAGNQQAAYPLQQLIKRERKQLRALKRP</sequence>
<dbReference type="eggNOG" id="COG1305">
    <property type="taxonomic scope" value="Bacteria"/>
</dbReference>
<feature type="transmembrane region" description="Helical" evidence="1">
    <location>
        <begin position="131"/>
        <end position="149"/>
    </location>
</feature>
<dbReference type="Proteomes" id="UP000012046">
    <property type="component" value="Unassembled WGS sequence"/>
</dbReference>
<dbReference type="PANTHER" id="PTHR42736:SF1">
    <property type="entry name" value="PROTEIN-GLUTAMINE GAMMA-GLUTAMYLTRANSFERASE"/>
    <property type="match status" value="1"/>
</dbReference>
<organism evidence="3 4">
    <name type="scientific">Alishewanella jeotgali KCTC 22429</name>
    <dbReference type="NCBI Taxonomy" id="1129374"/>
    <lineage>
        <taxon>Bacteria</taxon>
        <taxon>Pseudomonadati</taxon>
        <taxon>Pseudomonadota</taxon>
        <taxon>Gammaproteobacteria</taxon>
        <taxon>Alteromonadales</taxon>
        <taxon>Alteromonadaceae</taxon>
        <taxon>Alishewanella</taxon>
    </lineage>
</organism>
<dbReference type="Pfam" id="PF01841">
    <property type="entry name" value="Transglut_core"/>
    <property type="match status" value="1"/>
</dbReference>